<dbReference type="InterPro" id="IPR037018">
    <property type="entry name" value="GH65_N"/>
</dbReference>
<reference evidence="5 6" key="1">
    <citation type="submission" date="2019-06" db="EMBL/GenBank/DDBJ databases">
        <title>Whole genome shotgun sequence of Cellulomonas uda NBRC 3747.</title>
        <authorList>
            <person name="Hosoyama A."/>
            <person name="Uohara A."/>
            <person name="Ohji S."/>
            <person name="Ichikawa N."/>
        </authorList>
    </citation>
    <scope>NUCLEOTIDE SEQUENCE [LARGE SCALE GENOMIC DNA]</scope>
    <source>
        <strain evidence="5 6">NBRC 3747</strain>
    </source>
</reference>
<dbReference type="SUPFAM" id="SSF74650">
    <property type="entry name" value="Galactose mutarotase-like"/>
    <property type="match status" value="1"/>
</dbReference>
<dbReference type="GO" id="GO:0016757">
    <property type="term" value="F:glycosyltransferase activity"/>
    <property type="evidence" value="ECO:0007669"/>
    <property type="project" value="UniProtKB-KW"/>
</dbReference>
<dbReference type="InterPro" id="IPR011013">
    <property type="entry name" value="Gal_mutarotase_sf_dom"/>
</dbReference>
<dbReference type="SMART" id="SM01068">
    <property type="entry name" value="CBM_X"/>
    <property type="match status" value="1"/>
</dbReference>
<evidence type="ECO:0000259" key="4">
    <source>
        <dbReference type="Pfam" id="PF17167"/>
    </source>
</evidence>
<evidence type="ECO:0000313" key="5">
    <source>
        <dbReference type="EMBL" id="GEA81698.1"/>
    </source>
</evidence>
<evidence type="ECO:0000259" key="3">
    <source>
        <dbReference type="Pfam" id="PF06165"/>
    </source>
</evidence>
<dbReference type="CDD" id="cd11754">
    <property type="entry name" value="GH94N_CBP_like"/>
    <property type="match status" value="1"/>
</dbReference>
<dbReference type="Gene3D" id="1.20.890.20">
    <property type="entry name" value="mpn423 like domain"/>
    <property type="match status" value="1"/>
</dbReference>
<feature type="domain" description="Glycosyl hydrolase 94 catalytic" evidence="4">
    <location>
        <begin position="314"/>
        <end position="747"/>
    </location>
</feature>
<dbReference type="Gene3D" id="1.50.10.10">
    <property type="match status" value="1"/>
</dbReference>
<keyword evidence="2 5" id="KW-0808">Transferase</keyword>
<keyword evidence="6" id="KW-1185">Reference proteome</keyword>
<protein>
    <submittedName>
        <fullName evidence="5">Glycosyl transferase</fullName>
    </submittedName>
</protein>
<dbReference type="InterPro" id="IPR033432">
    <property type="entry name" value="GH94_catalytic"/>
</dbReference>
<accession>A0A4Y3KFC1</accession>
<dbReference type="GO" id="GO:0005975">
    <property type="term" value="P:carbohydrate metabolic process"/>
    <property type="evidence" value="ECO:0007669"/>
    <property type="project" value="InterPro"/>
</dbReference>
<dbReference type="AlphaFoldDB" id="A0A4Y3KFC1"/>
<dbReference type="RefSeq" id="WP_094181332.1">
    <property type="nucleotide sequence ID" value="NZ_BJLP01000035.1"/>
</dbReference>
<dbReference type="SUPFAM" id="SSF48208">
    <property type="entry name" value="Six-hairpin glycosidases"/>
    <property type="match status" value="1"/>
</dbReference>
<name>A0A4Y3KFC1_CELUD</name>
<dbReference type="Pfam" id="PF17167">
    <property type="entry name" value="Glyco_hydro_94"/>
    <property type="match status" value="1"/>
</dbReference>
<organism evidence="5 6">
    <name type="scientific">Cellulomonas uda</name>
    <dbReference type="NCBI Taxonomy" id="1714"/>
    <lineage>
        <taxon>Bacteria</taxon>
        <taxon>Bacillati</taxon>
        <taxon>Actinomycetota</taxon>
        <taxon>Actinomycetes</taxon>
        <taxon>Micrococcales</taxon>
        <taxon>Cellulomonadaceae</taxon>
        <taxon>Cellulomonas</taxon>
    </lineage>
</organism>
<dbReference type="InterPro" id="IPR008928">
    <property type="entry name" value="6-hairpin_glycosidase_sf"/>
</dbReference>
<dbReference type="InterPro" id="IPR010383">
    <property type="entry name" value="Glyco_hydrolase_94_b-supersand"/>
</dbReference>
<dbReference type="Proteomes" id="UP000315842">
    <property type="component" value="Unassembled WGS sequence"/>
</dbReference>
<dbReference type="InterPro" id="IPR037825">
    <property type="entry name" value="GH94N_CBP"/>
</dbReference>
<dbReference type="InterPro" id="IPR012341">
    <property type="entry name" value="6hp_glycosidase-like_sf"/>
</dbReference>
<dbReference type="Gene3D" id="2.60.420.10">
    <property type="entry name" value="Maltose phosphorylase, domain 3"/>
    <property type="match status" value="1"/>
</dbReference>
<dbReference type="InterPro" id="IPR052047">
    <property type="entry name" value="GH94_Enzymes"/>
</dbReference>
<keyword evidence="1" id="KW-0328">Glycosyltransferase</keyword>
<dbReference type="EMBL" id="BJLP01000035">
    <property type="protein sequence ID" value="GEA81698.1"/>
    <property type="molecule type" value="Genomic_DNA"/>
</dbReference>
<evidence type="ECO:0000256" key="2">
    <source>
        <dbReference type="ARBA" id="ARBA00022679"/>
    </source>
</evidence>
<feature type="domain" description="Glycosyl hydrolase 94 supersandwich" evidence="3">
    <location>
        <begin position="11"/>
        <end position="288"/>
    </location>
</feature>
<proteinExistence type="predicted"/>
<sequence length="822" mass="91399">MRYGHFDDEAREYVITTPHTPYPWINYLGSEQFFSLLSHQAGGYSFYRDAKMRRLTRYRYNNIPADAGGRYLYVNDGGDVWTPSWLPVKADLDHFEARHGLGYSTITGERGGVRVETLFFVPVGENAEVQKVTVTNTSDSYKSLTLFSFVEFCLWNAQDDQTNYQRNLSIGEVEVEQESPHGSAIYHRTEYRERRDHYAVFAVNTQAEGFDTDRDTFVGAYNSLGEAAVPLKGESANSVASGWYPIGSHSVAVSLAPGESRELVYVLGYVENPDEEKWADDAKQVVNKERAHALLSRFATSEQTDAAFAALKDYWTDLLSTYSVSSNDEKLDRMVNIWNQYQCMVTFNMSRSASFFETGIGRGMGFRDSNQDLLGFVHLIPERARERIIDIASTQFADGSAYHQYQPLTKRGNNDIGSGFNDDPLWLIAGTAAYIKETGDFSILDEPVPFDNEPGSEVPLFEHLTRSFEFTVTHRGPHGLPLIGRADWNDCLNLNCFSTTPGESFQTTENQAGGVAESTFIAAQFVLYGEQYAELAARRGLADVADRARGHVAEMRDALLTDGWDGSWFLRAYDYYGNPIGTDAHDEGKIWIEPQGFAVMAGVGVGEGPQDTDAPAIKALDSVNEMLATDHGMVLQYPAYTTYQVHMGEVSTYPPGYKENGGIFCHNNPWVIIAETVVGRGARAFDYYKRITPAYREDISDVHRLEPYVYAQMIAGKEAVRHGEAKNSWLTGTAAWNFVTVSQYLLGVRPEYDGLVVDPQIGPDVPSFTVTRVARGATYEITVTNSGTDGSRGRLVVDGTPVEGNLVPYAPAGSTVRVDVTL</sequence>
<evidence type="ECO:0000313" key="6">
    <source>
        <dbReference type="Proteomes" id="UP000315842"/>
    </source>
</evidence>
<dbReference type="Gene3D" id="2.70.98.40">
    <property type="entry name" value="Glycoside hydrolase, family 65, N-terminal domain"/>
    <property type="match status" value="1"/>
</dbReference>
<dbReference type="GO" id="GO:0030246">
    <property type="term" value="F:carbohydrate binding"/>
    <property type="evidence" value="ECO:0007669"/>
    <property type="project" value="InterPro"/>
</dbReference>
<dbReference type="PANTHER" id="PTHR37469">
    <property type="entry name" value="CELLOBIONIC ACID PHOSPHORYLASE-RELATED"/>
    <property type="match status" value="1"/>
</dbReference>
<evidence type="ECO:0000256" key="1">
    <source>
        <dbReference type="ARBA" id="ARBA00022676"/>
    </source>
</evidence>
<dbReference type="PANTHER" id="PTHR37469:SF2">
    <property type="entry name" value="CELLOBIONIC ACID PHOSPHORYLASE"/>
    <property type="match status" value="1"/>
</dbReference>
<dbReference type="Pfam" id="PF06165">
    <property type="entry name" value="GH94_b-supersand"/>
    <property type="match status" value="1"/>
</dbReference>
<gene>
    <name evidence="5" type="ORF">CUD01_21420</name>
</gene>
<comment type="caution">
    <text evidence="5">The sequence shown here is derived from an EMBL/GenBank/DDBJ whole genome shotgun (WGS) entry which is preliminary data.</text>
</comment>